<comment type="catalytic activity">
    <reaction evidence="1">
        <text>a 4-O-methyl-thymidine in DNA + L-cysteinyl-[protein] = a thymidine in DNA + S-methyl-L-cysteinyl-[protein]</text>
        <dbReference type="Rhea" id="RHEA:53428"/>
        <dbReference type="Rhea" id="RHEA-COMP:10131"/>
        <dbReference type="Rhea" id="RHEA-COMP:10132"/>
        <dbReference type="Rhea" id="RHEA-COMP:13555"/>
        <dbReference type="Rhea" id="RHEA-COMP:13556"/>
        <dbReference type="ChEBI" id="CHEBI:29950"/>
        <dbReference type="ChEBI" id="CHEBI:82612"/>
        <dbReference type="ChEBI" id="CHEBI:137386"/>
        <dbReference type="ChEBI" id="CHEBI:137387"/>
        <dbReference type="EC" id="2.1.1.63"/>
    </reaction>
</comment>
<organism evidence="13 14">
    <name type="scientific">Marinobacter profundi</name>
    <dbReference type="NCBI Taxonomy" id="2666256"/>
    <lineage>
        <taxon>Bacteria</taxon>
        <taxon>Pseudomonadati</taxon>
        <taxon>Pseudomonadota</taxon>
        <taxon>Gammaproteobacteria</taxon>
        <taxon>Pseudomonadales</taxon>
        <taxon>Marinobacteraceae</taxon>
        <taxon>Marinobacter</taxon>
    </lineage>
</organism>
<evidence type="ECO:0000256" key="6">
    <source>
        <dbReference type="ARBA" id="ARBA00022763"/>
    </source>
</evidence>
<dbReference type="PANTHER" id="PTHR10815:SF5">
    <property type="entry name" value="METHYLATED-DNA--PROTEIN-CYSTEINE METHYLTRANSFERASE"/>
    <property type="match status" value="1"/>
</dbReference>
<dbReference type="FunFam" id="1.10.10.10:FF:000214">
    <property type="entry name" value="Methylated-DNA--protein-cysteine methyltransferase"/>
    <property type="match status" value="1"/>
</dbReference>
<dbReference type="GO" id="GO:0006281">
    <property type="term" value="P:DNA repair"/>
    <property type="evidence" value="ECO:0007669"/>
    <property type="project" value="UniProtKB-KW"/>
</dbReference>
<keyword evidence="4 13" id="KW-0489">Methyltransferase</keyword>
<keyword evidence="6" id="KW-0227">DNA damage</keyword>
<dbReference type="Gene3D" id="1.10.10.10">
    <property type="entry name" value="Winged helix-like DNA-binding domain superfamily/Winged helix DNA-binding domain"/>
    <property type="match status" value="1"/>
</dbReference>
<accession>A0A2G1UR52</accession>
<dbReference type="Proteomes" id="UP000231409">
    <property type="component" value="Unassembled WGS sequence"/>
</dbReference>
<evidence type="ECO:0000256" key="2">
    <source>
        <dbReference type="ARBA" id="ARBA00008711"/>
    </source>
</evidence>
<comment type="caution">
    <text evidence="13">The sequence shown here is derived from an EMBL/GenBank/DDBJ whole genome shotgun (WGS) entry which is preliminary data.</text>
</comment>
<evidence type="ECO:0000313" key="13">
    <source>
        <dbReference type="EMBL" id="PHQ16900.1"/>
    </source>
</evidence>
<dbReference type="Pfam" id="PF01035">
    <property type="entry name" value="DNA_binding_1"/>
    <property type="match status" value="1"/>
</dbReference>
<evidence type="ECO:0000256" key="11">
    <source>
        <dbReference type="SAM" id="MobiDB-lite"/>
    </source>
</evidence>
<gene>
    <name evidence="13" type="ORF">CLH61_02750</name>
</gene>
<dbReference type="SUPFAM" id="SSF53155">
    <property type="entry name" value="Methylated DNA-protein cysteine methyltransferase domain"/>
    <property type="match status" value="1"/>
</dbReference>
<keyword evidence="8" id="KW-0804">Transcription</keyword>
<evidence type="ECO:0000256" key="10">
    <source>
        <dbReference type="ARBA" id="ARBA00049348"/>
    </source>
</evidence>
<dbReference type="SUPFAM" id="SSF46689">
    <property type="entry name" value="Homeodomain-like"/>
    <property type="match status" value="1"/>
</dbReference>
<feature type="region of interest" description="Disordered" evidence="11">
    <location>
        <begin position="1"/>
        <end position="26"/>
    </location>
</feature>
<dbReference type="InterPro" id="IPR014048">
    <property type="entry name" value="MethylDNA_cys_MeTrfase_DNA-bd"/>
</dbReference>
<dbReference type="SMART" id="SM00342">
    <property type="entry name" value="HTH_ARAC"/>
    <property type="match status" value="1"/>
</dbReference>
<dbReference type="GO" id="GO:0003908">
    <property type="term" value="F:methylated-DNA-[protein]-cysteine S-methyltransferase activity"/>
    <property type="evidence" value="ECO:0007669"/>
    <property type="project" value="UniProtKB-EC"/>
</dbReference>
<evidence type="ECO:0000256" key="7">
    <source>
        <dbReference type="ARBA" id="ARBA00023015"/>
    </source>
</evidence>
<sequence length="305" mass="32984">MPIAKPKPSEKHIPDADPARERSGRDPQVTELIGIARHIEAHSDQRLTLATLSGMAGLSPSRFQKVFKNAFGISPKAYQDAIRMRLFKQALTSGGSVTDAIFESGFSSVSRIYGEPSRTMGMAPKTYRSGAPGEHIVYCSRPTRLGLLLMAATGKGICFAQFGDSEQALLAALAAEFPRAALTASPAKDAPELDAWMIALDRHISDGAPRPELPLDMRGTAFQVKVWQFLLSIPEGDVVSYRQVAENIGNPRATRAAASACGKNRIAVLIPCHRVLRGDGGLGGYRWGLQRKAALLEAEHKNRPD</sequence>
<proteinExistence type="inferred from homology"/>
<dbReference type="EC" id="2.1.1.63" evidence="3"/>
<dbReference type="GO" id="GO:0032259">
    <property type="term" value="P:methylation"/>
    <property type="evidence" value="ECO:0007669"/>
    <property type="project" value="UniProtKB-KW"/>
</dbReference>
<dbReference type="NCBIfam" id="TIGR00589">
    <property type="entry name" value="ogt"/>
    <property type="match status" value="1"/>
</dbReference>
<evidence type="ECO:0000256" key="5">
    <source>
        <dbReference type="ARBA" id="ARBA00022679"/>
    </source>
</evidence>
<dbReference type="InterPro" id="IPR036217">
    <property type="entry name" value="MethylDNA_cys_MeTrfase_DNAb"/>
</dbReference>
<dbReference type="CDD" id="cd06445">
    <property type="entry name" value="ATase"/>
    <property type="match status" value="1"/>
</dbReference>
<dbReference type="PROSITE" id="PS00374">
    <property type="entry name" value="MGMT"/>
    <property type="match status" value="1"/>
</dbReference>
<dbReference type="PANTHER" id="PTHR10815">
    <property type="entry name" value="METHYLATED-DNA--PROTEIN-CYSTEINE METHYLTRANSFERASE"/>
    <property type="match status" value="1"/>
</dbReference>
<evidence type="ECO:0000256" key="4">
    <source>
        <dbReference type="ARBA" id="ARBA00022603"/>
    </source>
</evidence>
<evidence type="ECO:0000256" key="1">
    <source>
        <dbReference type="ARBA" id="ARBA00001286"/>
    </source>
</evidence>
<dbReference type="SUPFAM" id="SSF46767">
    <property type="entry name" value="Methylated DNA-protein cysteine methyltransferase, C-terminal domain"/>
    <property type="match status" value="1"/>
</dbReference>
<evidence type="ECO:0000313" key="14">
    <source>
        <dbReference type="Proteomes" id="UP000231409"/>
    </source>
</evidence>
<evidence type="ECO:0000256" key="3">
    <source>
        <dbReference type="ARBA" id="ARBA00011918"/>
    </source>
</evidence>
<dbReference type="EMBL" id="NTFH01000003">
    <property type="protein sequence ID" value="PHQ16900.1"/>
    <property type="molecule type" value="Genomic_DNA"/>
</dbReference>
<dbReference type="InterPro" id="IPR036388">
    <property type="entry name" value="WH-like_DNA-bd_sf"/>
</dbReference>
<dbReference type="InterPro" id="IPR018060">
    <property type="entry name" value="HTH_AraC"/>
</dbReference>
<name>A0A2G1UR52_9GAMM</name>
<keyword evidence="5 13" id="KW-0808">Transferase</keyword>
<dbReference type="GO" id="GO:0003700">
    <property type="term" value="F:DNA-binding transcription factor activity"/>
    <property type="evidence" value="ECO:0007669"/>
    <property type="project" value="InterPro"/>
</dbReference>
<comment type="catalytic activity">
    <reaction evidence="10">
        <text>a 6-O-methyl-2'-deoxyguanosine in DNA + L-cysteinyl-[protein] = S-methyl-L-cysteinyl-[protein] + a 2'-deoxyguanosine in DNA</text>
        <dbReference type="Rhea" id="RHEA:24000"/>
        <dbReference type="Rhea" id="RHEA-COMP:10131"/>
        <dbReference type="Rhea" id="RHEA-COMP:10132"/>
        <dbReference type="Rhea" id="RHEA-COMP:11367"/>
        <dbReference type="Rhea" id="RHEA-COMP:11368"/>
        <dbReference type="ChEBI" id="CHEBI:29950"/>
        <dbReference type="ChEBI" id="CHEBI:82612"/>
        <dbReference type="ChEBI" id="CHEBI:85445"/>
        <dbReference type="ChEBI" id="CHEBI:85448"/>
        <dbReference type="EC" id="2.1.1.63"/>
    </reaction>
</comment>
<keyword evidence="7" id="KW-0805">Transcription regulation</keyword>
<feature type="domain" description="HTH araC/xylS-type" evidence="12">
    <location>
        <begin position="33"/>
        <end position="130"/>
    </location>
</feature>
<dbReference type="AlphaFoldDB" id="A0A2G1UR52"/>
<dbReference type="RefSeq" id="WP_099613151.1">
    <property type="nucleotide sequence ID" value="NZ_KZ319367.1"/>
</dbReference>
<evidence type="ECO:0000256" key="8">
    <source>
        <dbReference type="ARBA" id="ARBA00023163"/>
    </source>
</evidence>
<dbReference type="Pfam" id="PF12833">
    <property type="entry name" value="HTH_18"/>
    <property type="match status" value="1"/>
</dbReference>
<protein>
    <recommendedName>
        <fullName evidence="3">methylated-DNA--[protein]-cysteine S-methyltransferase</fullName>
        <ecNumber evidence="3">2.1.1.63</ecNumber>
    </recommendedName>
</protein>
<evidence type="ECO:0000259" key="12">
    <source>
        <dbReference type="PROSITE" id="PS01124"/>
    </source>
</evidence>
<dbReference type="PROSITE" id="PS01124">
    <property type="entry name" value="HTH_ARAC_FAMILY_2"/>
    <property type="match status" value="1"/>
</dbReference>
<dbReference type="Gene3D" id="1.10.10.60">
    <property type="entry name" value="Homeodomain-like"/>
    <property type="match status" value="1"/>
</dbReference>
<evidence type="ECO:0000256" key="9">
    <source>
        <dbReference type="ARBA" id="ARBA00023204"/>
    </source>
</evidence>
<dbReference type="InterPro" id="IPR001497">
    <property type="entry name" value="MethylDNA_cys_MeTrfase_AS"/>
</dbReference>
<feature type="compositionally biased region" description="Basic and acidic residues" evidence="11">
    <location>
        <begin position="7"/>
        <end position="25"/>
    </location>
</feature>
<keyword evidence="14" id="KW-1185">Reference proteome</keyword>
<reference evidence="13 14" key="1">
    <citation type="submission" date="2017-09" db="EMBL/GenBank/DDBJ databases">
        <title>The draft genome sequences of Marinobacter sp. PWS21.</title>
        <authorList>
            <person name="Cao J."/>
        </authorList>
    </citation>
    <scope>NUCLEOTIDE SEQUENCE [LARGE SCALE GENOMIC DNA]</scope>
    <source>
        <strain evidence="13 14">PWS21</strain>
    </source>
</reference>
<dbReference type="InterPro" id="IPR036631">
    <property type="entry name" value="MGMT_N_sf"/>
</dbReference>
<keyword evidence="9" id="KW-0234">DNA repair</keyword>
<comment type="similarity">
    <text evidence="2">Belongs to the MGMT family.</text>
</comment>
<dbReference type="GO" id="GO:0043565">
    <property type="term" value="F:sequence-specific DNA binding"/>
    <property type="evidence" value="ECO:0007669"/>
    <property type="project" value="InterPro"/>
</dbReference>
<dbReference type="Gene3D" id="3.30.160.70">
    <property type="entry name" value="Methylated DNA-protein cysteine methyltransferase domain"/>
    <property type="match status" value="1"/>
</dbReference>
<dbReference type="InterPro" id="IPR009057">
    <property type="entry name" value="Homeodomain-like_sf"/>
</dbReference>